<feature type="domain" description="Attacin C-terminal" evidence="12">
    <location>
        <begin position="81"/>
        <end position="177"/>
    </location>
</feature>
<feature type="signal peptide" evidence="10">
    <location>
        <begin position="1"/>
        <end position="17"/>
    </location>
</feature>
<accession>A0ABN8B2V3</accession>
<gene>
    <name evidence="13" type="ORF">CHILSU_LOCUS6646</name>
</gene>
<evidence type="ECO:0000256" key="2">
    <source>
        <dbReference type="ARBA" id="ARBA00007550"/>
    </source>
</evidence>
<evidence type="ECO:0000256" key="4">
    <source>
        <dbReference type="ARBA" id="ARBA00022529"/>
    </source>
</evidence>
<keyword evidence="7 10" id="KW-0732">Signal</keyword>
<feature type="chain" id="PRO_5046805184" description="Attacin C-terminal domain-containing protein" evidence="10">
    <location>
        <begin position="18"/>
        <end position="387"/>
    </location>
</feature>
<keyword evidence="5" id="KW-0399">Innate immunity</keyword>
<keyword evidence="4" id="KW-0929">Antimicrobial</keyword>
<evidence type="ECO:0000256" key="8">
    <source>
        <dbReference type="ARBA" id="ARBA00022859"/>
    </source>
</evidence>
<feature type="domain" description="Attacin N-terminal" evidence="11">
    <location>
        <begin position="207"/>
        <end position="264"/>
    </location>
</feature>
<comment type="similarity">
    <text evidence="2">Belongs to the attacin/sarcotoxin-2 family.</text>
</comment>
<evidence type="ECO:0000256" key="9">
    <source>
        <dbReference type="ARBA" id="ARBA00023022"/>
    </source>
</evidence>
<evidence type="ECO:0000256" key="7">
    <source>
        <dbReference type="ARBA" id="ARBA00022729"/>
    </source>
</evidence>
<proteinExistence type="inferred from homology"/>
<dbReference type="InterPro" id="IPR005520">
    <property type="entry name" value="Attacin_N"/>
</dbReference>
<organism evidence="13 14">
    <name type="scientific">Chilo suppressalis</name>
    <name type="common">Asiatic rice borer moth</name>
    <dbReference type="NCBI Taxonomy" id="168631"/>
    <lineage>
        <taxon>Eukaryota</taxon>
        <taxon>Metazoa</taxon>
        <taxon>Ecdysozoa</taxon>
        <taxon>Arthropoda</taxon>
        <taxon>Hexapoda</taxon>
        <taxon>Insecta</taxon>
        <taxon>Pterygota</taxon>
        <taxon>Neoptera</taxon>
        <taxon>Endopterygota</taxon>
        <taxon>Lepidoptera</taxon>
        <taxon>Glossata</taxon>
        <taxon>Ditrysia</taxon>
        <taxon>Pyraloidea</taxon>
        <taxon>Crambidae</taxon>
        <taxon>Crambinae</taxon>
        <taxon>Chilo</taxon>
    </lineage>
</organism>
<evidence type="ECO:0008006" key="15">
    <source>
        <dbReference type="Google" id="ProtNLM"/>
    </source>
</evidence>
<evidence type="ECO:0000259" key="11">
    <source>
        <dbReference type="Pfam" id="PF03768"/>
    </source>
</evidence>
<sequence>MWSLVLPLALLCAGVYSQNAASMTLNSDGSSLFATKLGLAHTDNNALSALLSKSSTGAISKGLALDNVNGHGLSVSQTNIPGFGSQLTGAGKLNLLHNQNHNLNANAFITKNMPNIPQVPNFNTVGGNLDYMFKDRVGATLGAARTPFLDRTDYSAMGKLNLFHSPSSSVDLNAGFSNLPPHSALNMWSLVLPLALLCAGVYSQNAASMTLNSDGSSLYATKLGLAHTDNNALSALLSKSSTGAISKGLALDNVNGHGLSVSQTNIPGFGSQLTGAGKLNLLHNQNHKLDANAFITKNMPNIPQVPNFNTVGGNLDYMFKDRVGATLGAARTPFLDRTDYSAMGKLNLFQSPASRVDLNAGFSKVSSPSFNTNWQPAGGLTFTKFWG</sequence>
<evidence type="ECO:0000256" key="3">
    <source>
        <dbReference type="ARBA" id="ARBA00022525"/>
    </source>
</evidence>
<dbReference type="Pfam" id="PF03769">
    <property type="entry name" value="Attacin_C"/>
    <property type="match status" value="2"/>
</dbReference>
<keyword evidence="3" id="KW-0964">Secreted</keyword>
<reference evidence="13" key="1">
    <citation type="submission" date="2021-12" db="EMBL/GenBank/DDBJ databases">
        <authorList>
            <person name="King R."/>
        </authorList>
    </citation>
    <scope>NUCLEOTIDE SEQUENCE</scope>
</reference>
<evidence type="ECO:0000313" key="14">
    <source>
        <dbReference type="Proteomes" id="UP001153292"/>
    </source>
</evidence>
<evidence type="ECO:0000256" key="10">
    <source>
        <dbReference type="SAM" id="SignalP"/>
    </source>
</evidence>
<dbReference type="Proteomes" id="UP001153292">
    <property type="component" value="Chromosome 23"/>
</dbReference>
<protein>
    <recommendedName>
        <fullName evidence="15">Attacin C-terminal domain-containing protein</fullName>
    </recommendedName>
</protein>
<name>A0ABN8B2V3_CHISP</name>
<feature type="domain" description="Attacin C-terminal" evidence="12">
    <location>
        <begin position="267"/>
        <end position="384"/>
    </location>
</feature>
<keyword evidence="8" id="KW-0391">Immunity</keyword>
<feature type="domain" description="Attacin N-terminal" evidence="11">
    <location>
        <begin position="21"/>
        <end position="78"/>
    </location>
</feature>
<evidence type="ECO:0000256" key="5">
    <source>
        <dbReference type="ARBA" id="ARBA00022588"/>
    </source>
</evidence>
<dbReference type="EMBL" id="OU963916">
    <property type="protein sequence ID" value="CAH0403374.1"/>
    <property type="molecule type" value="Genomic_DNA"/>
</dbReference>
<dbReference type="Pfam" id="PF03768">
    <property type="entry name" value="Attacin_N"/>
    <property type="match status" value="2"/>
</dbReference>
<keyword evidence="14" id="KW-1185">Reference proteome</keyword>
<comment type="subcellular location">
    <subcellularLocation>
        <location evidence="1">Secreted</location>
    </subcellularLocation>
</comment>
<keyword evidence="9" id="KW-0044">Antibiotic</keyword>
<evidence type="ECO:0000259" key="12">
    <source>
        <dbReference type="Pfam" id="PF03769"/>
    </source>
</evidence>
<keyword evidence="6" id="KW-0165">Cleavage on pair of basic residues</keyword>
<evidence type="ECO:0000256" key="6">
    <source>
        <dbReference type="ARBA" id="ARBA00022685"/>
    </source>
</evidence>
<evidence type="ECO:0000313" key="13">
    <source>
        <dbReference type="EMBL" id="CAH0403374.1"/>
    </source>
</evidence>
<evidence type="ECO:0000256" key="1">
    <source>
        <dbReference type="ARBA" id="ARBA00004613"/>
    </source>
</evidence>
<dbReference type="InterPro" id="IPR005521">
    <property type="entry name" value="Attacin_C"/>
</dbReference>